<dbReference type="RefSeq" id="WP_157307048.1">
    <property type="nucleotide sequence ID" value="NZ_WRXN01000006.1"/>
</dbReference>
<dbReference type="GO" id="GO:0009279">
    <property type="term" value="C:cell outer membrane"/>
    <property type="evidence" value="ECO:0007669"/>
    <property type="project" value="UniProtKB-SubCell"/>
</dbReference>
<proteinExistence type="inferred from homology"/>
<protein>
    <submittedName>
        <fullName evidence="8">RagB/SusD family nutrient uptake outer membrane protein</fullName>
    </submittedName>
</protein>
<evidence type="ECO:0000313" key="8">
    <source>
        <dbReference type="EMBL" id="MVT09603.1"/>
    </source>
</evidence>
<dbReference type="Proteomes" id="UP000461730">
    <property type="component" value="Unassembled WGS sequence"/>
</dbReference>
<dbReference type="SUPFAM" id="SSF48452">
    <property type="entry name" value="TPR-like"/>
    <property type="match status" value="1"/>
</dbReference>
<evidence type="ECO:0000256" key="1">
    <source>
        <dbReference type="ARBA" id="ARBA00004442"/>
    </source>
</evidence>
<name>A0A7K1U5G6_9BACT</name>
<organism evidence="8 9">
    <name type="scientific">Chitinophaga tropicalis</name>
    <dbReference type="NCBI Taxonomy" id="2683588"/>
    <lineage>
        <taxon>Bacteria</taxon>
        <taxon>Pseudomonadati</taxon>
        <taxon>Bacteroidota</taxon>
        <taxon>Chitinophagia</taxon>
        <taxon>Chitinophagales</taxon>
        <taxon>Chitinophagaceae</taxon>
        <taxon>Chitinophaga</taxon>
    </lineage>
</organism>
<evidence type="ECO:0000256" key="5">
    <source>
        <dbReference type="ARBA" id="ARBA00023237"/>
    </source>
</evidence>
<dbReference type="PROSITE" id="PS51257">
    <property type="entry name" value="PROKAR_LIPOPROTEIN"/>
    <property type="match status" value="1"/>
</dbReference>
<dbReference type="InterPro" id="IPR033985">
    <property type="entry name" value="SusD-like_N"/>
</dbReference>
<feature type="domain" description="RagB/SusD" evidence="6">
    <location>
        <begin position="363"/>
        <end position="458"/>
    </location>
</feature>
<sequence>MGKTLRTIYILGFTLLVASCKESFLDLKPKGRVIVESTNDYDLMLNAAGLATNGVNVSVPMGDEVIAFDDYFSSSDTRGQRLFKWDDVIYDEGIFANEMSTLMANLYTYNKVITEVMDATDGTEAQKKSLLAEAKANRAWTNFMLINMYGKPYQAATAATDPGYPIVTVADVTQTKFTRASVQEMYDFIIKDLTEAIPDLPVTIRTRARMGKTAVEELLGKVYVFMGRFELARTLLDAAVTDLAGTGAGTTLTNMGLYDLNVTMIQGGTWGYNPTVVASTYFNAVPNQGYYTEYIACRQVSTNGWSFNASEFTLSPQAAQLFSSTDKRRNFFTTRPYGVTTAYPLAGALRRNGPLSLQNGITIAELYLLRAECAARLNDTTTAKADLLTLRVKRMSSAEAVVPSGLTQIQLIQFVLDERIREFALQGYRWFDMRRLSVDPLFSSATYTHSLYSATGALSATFTLRPERFTLRFPEAVMALNPGMENNP</sequence>
<keyword evidence="4" id="KW-0472">Membrane</keyword>
<dbReference type="Pfam" id="PF14322">
    <property type="entry name" value="SusD-like_3"/>
    <property type="match status" value="1"/>
</dbReference>
<evidence type="ECO:0000256" key="2">
    <source>
        <dbReference type="ARBA" id="ARBA00006275"/>
    </source>
</evidence>
<dbReference type="InterPro" id="IPR011990">
    <property type="entry name" value="TPR-like_helical_dom_sf"/>
</dbReference>
<dbReference type="EMBL" id="WRXN01000006">
    <property type="protein sequence ID" value="MVT09603.1"/>
    <property type="molecule type" value="Genomic_DNA"/>
</dbReference>
<keyword evidence="3" id="KW-0732">Signal</keyword>
<comment type="similarity">
    <text evidence="2">Belongs to the SusD family.</text>
</comment>
<dbReference type="Pfam" id="PF07980">
    <property type="entry name" value="SusD_RagB"/>
    <property type="match status" value="1"/>
</dbReference>
<keyword evidence="5" id="KW-0998">Cell outer membrane</keyword>
<gene>
    <name evidence="8" type="ORF">GO493_15145</name>
</gene>
<comment type="subcellular location">
    <subcellularLocation>
        <location evidence="1">Cell outer membrane</location>
    </subcellularLocation>
</comment>
<evidence type="ECO:0000313" key="9">
    <source>
        <dbReference type="Proteomes" id="UP000461730"/>
    </source>
</evidence>
<reference evidence="8 9" key="1">
    <citation type="submission" date="2019-12" db="EMBL/GenBank/DDBJ databases">
        <title>Chitinophaga sp. strain ysch24 (GDMCC 1.1355), whole genome shotgun sequence.</title>
        <authorList>
            <person name="Zhang X."/>
        </authorList>
    </citation>
    <scope>NUCLEOTIDE SEQUENCE [LARGE SCALE GENOMIC DNA]</scope>
    <source>
        <strain evidence="9">ysch24</strain>
    </source>
</reference>
<evidence type="ECO:0000259" key="7">
    <source>
        <dbReference type="Pfam" id="PF14322"/>
    </source>
</evidence>
<dbReference type="AlphaFoldDB" id="A0A7K1U5G6"/>
<evidence type="ECO:0000256" key="3">
    <source>
        <dbReference type="ARBA" id="ARBA00022729"/>
    </source>
</evidence>
<feature type="domain" description="SusD-like N-terminal" evidence="7">
    <location>
        <begin position="85"/>
        <end position="223"/>
    </location>
</feature>
<evidence type="ECO:0000259" key="6">
    <source>
        <dbReference type="Pfam" id="PF07980"/>
    </source>
</evidence>
<dbReference type="Gene3D" id="1.25.40.390">
    <property type="match status" value="1"/>
</dbReference>
<keyword evidence="9" id="KW-1185">Reference proteome</keyword>
<accession>A0A7K1U5G6</accession>
<evidence type="ECO:0000256" key="4">
    <source>
        <dbReference type="ARBA" id="ARBA00023136"/>
    </source>
</evidence>
<dbReference type="InterPro" id="IPR012944">
    <property type="entry name" value="SusD_RagB_dom"/>
</dbReference>
<comment type="caution">
    <text evidence="8">The sequence shown here is derived from an EMBL/GenBank/DDBJ whole genome shotgun (WGS) entry which is preliminary data.</text>
</comment>